<dbReference type="Pfam" id="PF00300">
    <property type="entry name" value="His_Phos_1"/>
    <property type="match status" value="1"/>
</dbReference>
<protein>
    <submittedName>
        <fullName evidence="1">Broad specificity phosphatase PhoE</fullName>
    </submittedName>
</protein>
<dbReference type="AlphaFoldDB" id="A0A1I0RVH2"/>
<evidence type="ECO:0000313" key="2">
    <source>
        <dbReference type="Proteomes" id="UP000199167"/>
    </source>
</evidence>
<organism evidence="1 2">
    <name type="scientific">Cognatiyoonia koreensis</name>
    <dbReference type="NCBI Taxonomy" id="364200"/>
    <lineage>
        <taxon>Bacteria</taxon>
        <taxon>Pseudomonadati</taxon>
        <taxon>Pseudomonadota</taxon>
        <taxon>Alphaproteobacteria</taxon>
        <taxon>Rhodobacterales</taxon>
        <taxon>Paracoccaceae</taxon>
        <taxon>Cognatiyoonia</taxon>
    </lineage>
</organism>
<accession>A0A1I0RVH2</accession>
<evidence type="ECO:0000313" key="1">
    <source>
        <dbReference type="EMBL" id="SEW45404.1"/>
    </source>
</evidence>
<dbReference type="Gene3D" id="3.40.50.1240">
    <property type="entry name" value="Phosphoglycerate mutase-like"/>
    <property type="match status" value="1"/>
</dbReference>
<dbReference type="Proteomes" id="UP000199167">
    <property type="component" value="Unassembled WGS sequence"/>
</dbReference>
<name>A0A1I0RVH2_9RHOB</name>
<dbReference type="GO" id="GO:0005737">
    <property type="term" value="C:cytoplasm"/>
    <property type="evidence" value="ECO:0007669"/>
    <property type="project" value="TreeGrafter"/>
</dbReference>
<sequence>MGEITLVRHGQANSAADNEEDYDQLTELGHTQAKWLGEWMAAHDGPFDAVYAGTLRRQRETAVGLGYADPIIDARLNEITYYDLIAEMDALHPEIPRTGPEDFAVHFPATLHAWQEGRIKGNETFEDFCDRVEEVLNLAAQPGKRVLCVTSGGIIARAVSHLLGLDIPRMAHIALPILNTSVHRIHVTPHGPILATFNSAPHLDHSDRLAARTNY</sequence>
<dbReference type="InterPro" id="IPR050275">
    <property type="entry name" value="PGM_Phosphatase"/>
</dbReference>
<dbReference type="SUPFAM" id="SSF53254">
    <property type="entry name" value="Phosphoglycerate mutase-like"/>
    <property type="match status" value="1"/>
</dbReference>
<dbReference type="EMBL" id="FOIZ01000002">
    <property type="protein sequence ID" value="SEW45404.1"/>
    <property type="molecule type" value="Genomic_DNA"/>
</dbReference>
<dbReference type="RefSeq" id="WP_089996968.1">
    <property type="nucleotide sequence ID" value="NZ_FOIZ01000002.1"/>
</dbReference>
<dbReference type="PANTHER" id="PTHR48100">
    <property type="entry name" value="BROAD-SPECIFICITY PHOSPHATASE YOR283W-RELATED"/>
    <property type="match status" value="1"/>
</dbReference>
<dbReference type="STRING" id="364200.SAMN04488515_3327"/>
<proteinExistence type="predicted"/>
<keyword evidence="2" id="KW-1185">Reference proteome</keyword>
<dbReference type="GO" id="GO:0016791">
    <property type="term" value="F:phosphatase activity"/>
    <property type="evidence" value="ECO:0007669"/>
    <property type="project" value="TreeGrafter"/>
</dbReference>
<dbReference type="PANTHER" id="PTHR48100:SF1">
    <property type="entry name" value="HISTIDINE PHOSPHATASE FAMILY PROTEIN-RELATED"/>
    <property type="match status" value="1"/>
</dbReference>
<dbReference type="CDD" id="cd07067">
    <property type="entry name" value="HP_PGM_like"/>
    <property type="match status" value="1"/>
</dbReference>
<dbReference type="InterPro" id="IPR013078">
    <property type="entry name" value="His_Pase_superF_clade-1"/>
</dbReference>
<dbReference type="SMART" id="SM00855">
    <property type="entry name" value="PGAM"/>
    <property type="match status" value="1"/>
</dbReference>
<dbReference type="OrthoDB" id="280692at2"/>
<dbReference type="InterPro" id="IPR029033">
    <property type="entry name" value="His_PPase_superfam"/>
</dbReference>
<reference evidence="1 2" key="1">
    <citation type="submission" date="2016-10" db="EMBL/GenBank/DDBJ databases">
        <authorList>
            <person name="de Groot N.N."/>
        </authorList>
    </citation>
    <scope>NUCLEOTIDE SEQUENCE [LARGE SCALE GENOMIC DNA]</scope>
    <source>
        <strain evidence="1 2">DSM 17925</strain>
    </source>
</reference>
<gene>
    <name evidence="1" type="ORF">SAMN04488515_3327</name>
</gene>